<evidence type="ECO:0000313" key="2">
    <source>
        <dbReference type="Proteomes" id="UP000285636"/>
    </source>
</evidence>
<sequence>MNDRAEMIELCKIAQFQGGPQNLSAVGIGRYLRLCSPEVVLMLLADAARYQHIKSTWHDGGLLERLKENTLPEDWSAAIDADMSAAPHELPSTLSDWATAGFNAKQMSKEG</sequence>
<proteinExistence type="predicted"/>
<dbReference type="Proteomes" id="UP000285636">
    <property type="component" value="Unassembled WGS sequence"/>
</dbReference>
<protein>
    <submittedName>
        <fullName evidence="1">Uncharacterized protein</fullName>
    </submittedName>
</protein>
<comment type="caution">
    <text evidence="1">The sequence shown here is derived from an EMBL/GenBank/DDBJ whole genome shotgun (WGS) entry which is preliminary data.</text>
</comment>
<reference evidence="1 2" key="1">
    <citation type="submission" date="2016-10" db="EMBL/GenBank/DDBJ databases">
        <title>Comparative genome analysis of multiple Pseudomonas spp. focuses on biocontrol and plant growth promoting traits.</title>
        <authorList>
            <person name="Tao X.-Y."/>
            <person name="Taylor C.G."/>
        </authorList>
    </citation>
    <scope>NUCLEOTIDE SEQUENCE [LARGE SCALE GENOMIC DNA]</scope>
    <source>
        <strain evidence="1 2">38D7</strain>
    </source>
</reference>
<evidence type="ECO:0000313" key="1">
    <source>
        <dbReference type="EMBL" id="RON17901.1"/>
    </source>
</evidence>
<dbReference type="EMBL" id="MOBK01000009">
    <property type="protein sequence ID" value="RON17901.1"/>
    <property type="molecule type" value="Genomic_DNA"/>
</dbReference>
<dbReference type="AlphaFoldDB" id="A0A423HXF0"/>
<organism evidence="1 2">
    <name type="scientific">Pseudomonas brassicacearum</name>
    <dbReference type="NCBI Taxonomy" id="930166"/>
    <lineage>
        <taxon>Bacteria</taxon>
        <taxon>Pseudomonadati</taxon>
        <taxon>Pseudomonadota</taxon>
        <taxon>Gammaproteobacteria</taxon>
        <taxon>Pseudomonadales</taxon>
        <taxon>Pseudomonadaceae</taxon>
        <taxon>Pseudomonas</taxon>
    </lineage>
</organism>
<accession>A0A423HXF0</accession>
<name>A0A423HXF0_9PSED</name>
<gene>
    <name evidence="1" type="ORF">BK660_21665</name>
</gene>